<reference evidence="1" key="1">
    <citation type="submission" date="2022-06" db="EMBL/GenBank/DDBJ databases">
        <title>Phylogenomic reconstructions and comparative analyses of Kickxellomycotina fungi.</title>
        <authorList>
            <person name="Reynolds N.K."/>
            <person name="Stajich J.E."/>
            <person name="Barry K."/>
            <person name="Grigoriev I.V."/>
            <person name="Crous P."/>
            <person name="Smith M.E."/>
        </authorList>
    </citation>
    <scope>NUCLEOTIDE SEQUENCE</scope>
    <source>
        <strain evidence="1">RSA 2271</strain>
    </source>
</reference>
<proteinExistence type="predicted"/>
<sequence length="93" mass="9764">MFAQDQGLIVHHPPPKSLTGWEPPLADASSNGPFNLAIVSSFGYRGPSPIQYSIINGDSRTGVTIQILDPKVIDSGHILAQSQLASAPAISVT</sequence>
<protein>
    <submittedName>
        <fullName evidence="1">Methionyl-tRNA formyltransferase</fullName>
        <ecNumber evidence="1">2.1.2.9</ecNumber>
    </submittedName>
</protein>
<keyword evidence="1" id="KW-0808">Transferase</keyword>
<dbReference type="EC" id="2.1.2.9" evidence="1"/>
<comment type="caution">
    <text evidence="1">The sequence shown here is derived from an EMBL/GenBank/DDBJ whole genome shotgun (WGS) entry which is preliminary data.</text>
</comment>
<dbReference type="Proteomes" id="UP001145114">
    <property type="component" value="Unassembled WGS sequence"/>
</dbReference>
<keyword evidence="2" id="KW-1185">Reference proteome</keyword>
<accession>A0ACC1HJF0</accession>
<gene>
    <name evidence="1" type="primary">FMT1</name>
    <name evidence="1" type="ORF">EV182_000550</name>
</gene>
<evidence type="ECO:0000313" key="2">
    <source>
        <dbReference type="Proteomes" id="UP001145114"/>
    </source>
</evidence>
<organism evidence="1 2">
    <name type="scientific">Spiromyces aspiralis</name>
    <dbReference type="NCBI Taxonomy" id="68401"/>
    <lineage>
        <taxon>Eukaryota</taxon>
        <taxon>Fungi</taxon>
        <taxon>Fungi incertae sedis</taxon>
        <taxon>Zoopagomycota</taxon>
        <taxon>Kickxellomycotina</taxon>
        <taxon>Kickxellomycetes</taxon>
        <taxon>Kickxellales</taxon>
        <taxon>Kickxellaceae</taxon>
        <taxon>Spiromyces</taxon>
    </lineage>
</organism>
<name>A0ACC1HJF0_9FUNG</name>
<evidence type="ECO:0000313" key="1">
    <source>
        <dbReference type="EMBL" id="KAJ1675796.1"/>
    </source>
</evidence>
<dbReference type="EMBL" id="JAMZIH010005170">
    <property type="protein sequence ID" value="KAJ1675796.1"/>
    <property type="molecule type" value="Genomic_DNA"/>
</dbReference>